<comment type="similarity">
    <text evidence="1">Belongs to the complex I 24 kDa subunit family.</text>
</comment>
<evidence type="ECO:0000256" key="6">
    <source>
        <dbReference type="ARBA" id="ARBA00034078"/>
    </source>
</evidence>
<dbReference type="AlphaFoldDB" id="A0A0F9LB37"/>
<accession>A0A0F9LB37</accession>
<dbReference type="Gene3D" id="1.10.10.1590">
    <property type="entry name" value="NADH-quinone oxidoreductase subunit E"/>
    <property type="match status" value="1"/>
</dbReference>
<organism evidence="7">
    <name type="scientific">marine sediment metagenome</name>
    <dbReference type="NCBI Taxonomy" id="412755"/>
    <lineage>
        <taxon>unclassified sequences</taxon>
        <taxon>metagenomes</taxon>
        <taxon>ecological metagenomes</taxon>
    </lineage>
</organism>
<keyword evidence="2" id="KW-0001">2Fe-2S</keyword>
<reference evidence="7" key="1">
    <citation type="journal article" date="2015" name="Nature">
        <title>Complex archaea that bridge the gap between prokaryotes and eukaryotes.</title>
        <authorList>
            <person name="Spang A."/>
            <person name="Saw J.H."/>
            <person name="Jorgensen S.L."/>
            <person name="Zaremba-Niedzwiedzka K."/>
            <person name="Martijn J."/>
            <person name="Lind A.E."/>
            <person name="van Eijk R."/>
            <person name="Schleper C."/>
            <person name="Guy L."/>
            <person name="Ettema T.J."/>
        </authorList>
    </citation>
    <scope>NUCLEOTIDE SEQUENCE</scope>
</reference>
<dbReference type="PIRSF" id="PIRSF000216">
    <property type="entry name" value="NADH_DH_24kDa"/>
    <property type="match status" value="1"/>
</dbReference>
<dbReference type="InterPro" id="IPR041921">
    <property type="entry name" value="NuoE_N"/>
</dbReference>
<comment type="cofactor">
    <cofactor evidence="6">
        <name>[2Fe-2S] cluster</name>
        <dbReference type="ChEBI" id="CHEBI:190135"/>
    </cofactor>
</comment>
<dbReference type="InterPro" id="IPR042128">
    <property type="entry name" value="NuoE_dom"/>
</dbReference>
<evidence type="ECO:0000256" key="3">
    <source>
        <dbReference type="ARBA" id="ARBA00022723"/>
    </source>
</evidence>
<dbReference type="GO" id="GO:0046872">
    <property type="term" value="F:metal ion binding"/>
    <property type="evidence" value="ECO:0007669"/>
    <property type="project" value="UniProtKB-KW"/>
</dbReference>
<comment type="caution">
    <text evidence="7">The sequence shown here is derived from an EMBL/GenBank/DDBJ whole genome shotgun (WGS) entry which is preliminary data.</text>
</comment>
<dbReference type="Pfam" id="PF01257">
    <property type="entry name" value="2Fe-2S_thioredx"/>
    <property type="match status" value="1"/>
</dbReference>
<dbReference type="InterPro" id="IPR028431">
    <property type="entry name" value="NADP_DH_HndA-like"/>
</dbReference>
<keyword evidence="3" id="KW-0479">Metal-binding</keyword>
<evidence type="ECO:0000256" key="4">
    <source>
        <dbReference type="ARBA" id="ARBA00023004"/>
    </source>
</evidence>
<sequence length="155" mass="17212">MSKELIDKVIGRYKRDMGMLIPMLQDLQSEYGYLSAEDLREMSEMLKVPLTQIYHVATFYKAFRLAPKGQHEVTLCMGTVCYLKGADKISNLICEEYGIEPGGTTTDRLFTLQPVNCVGACALAPVMIVDGKYYDGVTPEGALEILTGLKSEESK</sequence>
<dbReference type="EMBL" id="LAZR01007544">
    <property type="protein sequence ID" value="KKM84576.1"/>
    <property type="molecule type" value="Genomic_DNA"/>
</dbReference>
<keyword evidence="5" id="KW-0411">Iron-sulfur</keyword>
<proteinExistence type="inferred from homology"/>
<dbReference type="InterPro" id="IPR036249">
    <property type="entry name" value="Thioredoxin-like_sf"/>
</dbReference>
<dbReference type="GO" id="GO:0016491">
    <property type="term" value="F:oxidoreductase activity"/>
    <property type="evidence" value="ECO:0007669"/>
    <property type="project" value="InterPro"/>
</dbReference>
<evidence type="ECO:0000256" key="2">
    <source>
        <dbReference type="ARBA" id="ARBA00022714"/>
    </source>
</evidence>
<gene>
    <name evidence="7" type="ORF">LCGC14_1297760</name>
</gene>
<evidence type="ECO:0000313" key="7">
    <source>
        <dbReference type="EMBL" id="KKM84576.1"/>
    </source>
</evidence>
<dbReference type="InterPro" id="IPR002023">
    <property type="entry name" value="NuoE-like"/>
</dbReference>
<evidence type="ECO:0000256" key="1">
    <source>
        <dbReference type="ARBA" id="ARBA00010643"/>
    </source>
</evidence>
<dbReference type="GO" id="GO:0051537">
    <property type="term" value="F:2 iron, 2 sulfur cluster binding"/>
    <property type="evidence" value="ECO:0007669"/>
    <property type="project" value="UniProtKB-KW"/>
</dbReference>
<evidence type="ECO:0000256" key="5">
    <source>
        <dbReference type="ARBA" id="ARBA00023014"/>
    </source>
</evidence>
<dbReference type="PANTHER" id="PTHR43342:SF1">
    <property type="entry name" value="BIFURCATING [FEFE] HYDROGENASE GAMMA SUBUNIT"/>
    <property type="match status" value="1"/>
</dbReference>
<dbReference type="SUPFAM" id="SSF52833">
    <property type="entry name" value="Thioredoxin-like"/>
    <property type="match status" value="1"/>
</dbReference>
<dbReference type="Gene3D" id="3.40.30.10">
    <property type="entry name" value="Glutaredoxin"/>
    <property type="match status" value="1"/>
</dbReference>
<keyword evidence="4" id="KW-0408">Iron</keyword>
<protein>
    <submittedName>
        <fullName evidence="7">Uncharacterized protein</fullName>
    </submittedName>
</protein>
<name>A0A0F9LB37_9ZZZZ</name>
<dbReference type="CDD" id="cd03064">
    <property type="entry name" value="TRX_Fd_NuoE"/>
    <property type="match status" value="1"/>
</dbReference>
<dbReference type="PANTHER" id="PTHR43342">
    <property type="entry name" value="NADH-QUINONE OXIDOREDUCTASE, E SUBUNIT"/>
    <property type="match status" value="1"/>
</dbReference>